<accession>C6Q0V8</accession>
<dbReference type="PATRIC" id="fig|536227.13.peg.3194"/>
<dbReference type="KEGG" id="cck:Ccar_15240"/>
<evidence type="ECO:0000313" key="3">
    <source>
        <dbReference type="Proteomes" id="UP000004198"/>
    </source>
</evidence>
<evidence type="ECO:0000313" key="2">
    <source>
        <dbReference type="EMBL" id="EET84890.1"/>
    </source>
</evidence>
<keyword evidence="3" id="KW-1185">Reference proteome</keyword>
<feature type="region of interest" description="Disordered" evidence="1">
    <location>
        <begin position="1"/>
        <end position="32"/>
    </location>
</feature>
<gene>
    <name evidence="2" type="ORF">CcarbDRAFT_4675</name>
</gene>
<name>C6Q0V8_9CLOT</name>
<organism evidence="2 3">
    <name type="scientific">Clostridium carboxidivorans P7</name>
    <dbReference type="NCBI Taxonomy" id="536227"/>
    <lineage>
        <taxon>Bacteria</taxon>
        <taxon>Bacillati</taxon>
        <taxon>Bacillota</taxon>
        <taxon>Clostridia</taxon>
        <taxon>Eubacteriales</taxon>
        <taxon>Clostridiaceae</taxon>
        <taxon>Clostridium</taxon>
    </lineage>
</organism>
<proteinExistence type="predicted"/>
<dbReference type="AlphaFoldDB" id="C6Q0V8"/>
<dbReference type="RefSeq" id="WP_007063560.1">
    <property type="nucleotide sequence ID" value="NZ_ACVI01000123.1"/>
</dbReference>
<comment type="caution">
    <text evidence="2">The sequence shown here is derived from an EMBL/GenBank/DDBJ whole genome shotgun (WGS) entry which is preliminary data.</text>
</comment>
<dbReference type="Proteomes" id="UP000004198">
    <property type="component" value="Unassembled WGS sequence"/>
</dbReference>
<reference evidence="2 3" key="1">
    <citation type="submission" date="2009-06" db="EMBL/GenBank/DDBJ databases">
        <title>The draft genome of Clostridium carboxidivorans P7.</title>
        <authorList>
            <consortium name="US DOE Joint Genome Institute (JGI-PGF)"/>
            <person name="Lucas S."/>
            <person name="Copeland A."/>
            <person name="Lapidus A."/>
            <person name="Glavina del Rio T."/>
            <person name="Tice H."/>
            <person name="Bruce D."/>
            <person name="Goodwin L."/>
            <person name="Pitluck S."/>
            <person name="Larimer F."/>
            <person name="Land M.L."/>
            <person name="Hauser L."/>
            <person name="Hemme C.L."/>
        </authorList>
    </citation>
    <scope>NUCLEOTIDE SEQUENCE [LARGE SCALE GENOMIC DNA]</scope>
    <source>
        <strain evidence="2 3">P7</strain>
    </source>
</reference>
<dbReference type="EMBL" id="ACVI01000123">
    <property type="protein sequence ID" value="EET84890.1"/>
    <property type="molecule type" value="Genomic_DNA"/>
</dbReference>
<protein>
    <submittedName>
        <fullName evidence="2">Uncharacterized protein</fullName>
    </submittedName>
</protein>
<evidence type="ECO:0000256" key="1">
    <source>
        <dbReference type="SAM" id="MobiDB-lite"/>
    </source>
</evidence>
<sequence length="69" mass="7838">MKENQSKLTNKNKIGFTTEQGISPTDSPINGMSTEELYRQKEAYDAKFTLYKGSILPTDTYKDSFGNHK</sequence>